<feature type="transmembrane region" description="Helical" evidence="1">
    <location>
        <begin position="12"/>
        <end position="30"/>
    </location>
</feature>
<proteinExistence type="predicted"/>
<reference evidence="2 3" key="1">
    <citation type="journal article" date="2010" name="PLoS ONE">
        <title>The glycobiome of the rumen bacterium Butyrivibrio proteoclasticus B316(T) highlights adaptation to a polysaccharide-rich environment.</title>
        <authorList>
            <person name="Kelly W.J."/>
            <person name="Leahy S.C."/>
            <person name="Altermann E."/>
            <person name="Yeoman C.J."/>
            <person name="Dunne J.C."/>
            <person name="Kong Z."/>
            <person name="Pacheco D.M."/>
            <person name="Li D."/>
            <person name="Noel S.J."/>
            <person name="Moon C.D."/>
            <person name="Cookson A.L."/>
            <person name="Attwood G.T."/>
        </authorList>
    </citation>
    <scope>NUCLEOTIDE SEQUENCE [LARGE SCALE GENOMIC DNA]</scope>
    <source>
        <strain evidence="3">ATCC 51982 / DSM 14932 / B316</strain>
        <plasmid evidence="3">Plasmid pCY360</plasmid>
    </source>
</reference>
<keyword evidence="3" id="KW-1185">Reference proteome</keyword>
<gene>
    <name evidence="2" type="ordered locus">bpr_II336</name>
</gene>
<dbReference type="RefSeq" id="WP_013282922.1">
    <property type="nucleotide sequence ID" value="NC_014389.1"/>
</dbReference>
<keyword evidence="1" id="KW-1133">Transmembrane helix</keyword>
<dbReference type="Proteomes" id="UP000001299">
    <property type="component" value="Plasmid pCY360"/>
</dbReference>
<evidence type="ECO:0000256" key="1">
    <source>
        <dbReference type="SAM" id="Phobius"/>
    </source>
</evidence>
<accession>E0S4E1</accession>
<dbReference type="AlphaFoldDB" id="E0S4E1"/>
<evidence type="ECO:0000313" key="3">
    <source>
        <dbReference type="Proteomes" id="UP000001299"/>
    </source>
</evidence>
<dbReference type="HOGENOM" id="CLU_2153662_0_0_9"/>
<name>E0S4E1_BUTPB</name>
<keyword evidence="2" id="KW-0614">Plasmid</keyword>
<evidence type="ECO:0000313" key="2">
    <source>
        <dbReference type="EMBL" id="ADL36273.1"/>
    </source>
</evidence>
<keyword evidence="1" id="KW-0472">Membrane</keyword>
<geneLocation type="plasmid" evidence="2 3">
    <name>pCY360</name>
</geneLocation>
<dbReference type="EMBL" id="CP001812">
    <property type="protein sequence ID" value="ADL36273.1"/>
    <property type="molecule type" value="Genomic_DNA"/>
</dbReference>
<dbReference type="KEGG" id="bpb:bpr_II336"/>
<keyword evidence="1" id="KW-0812">Transmembrane</keyword>
<organism evidence="2 3">
    <name type="scientific">Butyrivibrio proteoclasticus (strain ATCC 51982 / DSM 14932 / B316)</name>
    <name type="common">Clostridium proteoclasticum</name>
    <dbReference type="NCBI Taxonomy" id="515622"/>
    <lineage>
        <taxon>Bacteria</taxon>
        <taxon>Bacillati</taxon>
        <taxon>Bacillota</taxon>
        <taxon>Clostridia</taxon>
        <taxon>Lachnospirales</taxon>
        <taxon>Lachnospiraceae</taxon>
        <taxon>Butyrivibrio</taxon>
    </lineage>
</organism>
<sequence>MTEHQNNKIRYIFAVAFIIFACLTGIKSIHPSEKAYKLSPEHAGGDLVISCEFEDQTFPLAFISPSGEEAEATCHESGKFATYIIKDAEPGVWKVSYNETYGKTFIYSIKE</sequence>
<protein>
    <submittedName>
        <fullName evidence="2">Uncharacterized protein</fullName>
    </submittedName>
</protein>